<feature type="chain" id="PRO_5003834980" evidence="2">
    <location>
        <begin position="21"/>
        <end position="465"/>
    </location>
</feature>
<keyword evidence="4" id="KW-0378">Hydrolase</keyword>
<dbReference type="GO" id="GO:0004190">
    <property type="term" value="F:aspartic-type endopeptidase activity"/>
    <property type="evidence" value="ECO:0007669"/>
    <property type="project" value="UniProtKB-EC"/>
</dbReference>
<dbReference type="STRING" id="1206466.K0KUQ8"/>
<evidence type="ECO:0000256" key="2">
    <source>
        <dbReference type="SAM" id="SignalP"/>
    </source>
</evidence>
<dbReference type="SUPFAM" id="SSF50630">
    <property type="entry name" value="Acid proteases"/>
    <property type="match status" value="1"/>
</dbReference>
<dbReference type="InterPro" id="IPR034164">
    <property type="entry name" value="Pepsin-like_dom"/>
</dbReference>
<dbReference type="InterPro" id="IPR001461">
    <property type="entry name" value="Aspartic_peptidase_A1"/>
</dbReference>
<accession>K0KUQ8</accession>
<dbReference type="EC" id="3.4.23.5" evidence="4"/>
<evidence type="ECO:0000256" key="1">
    <source>
        <dbReference type="ARBA" id="ARBA00007447"/>
    </source>
</evidence>
<evidence type="ECO:0000313" key="5">
    <source>
        <dbReference type="Proteomes" id="UP000009328"/>
    </source>
</evidence>
<dbReference type="InterPro" id="IPR021109">
    <property type="entry name" value="Peptidase_aspartic_dom_sf"/>
</dbReference>
<proteinExistence type="inferred from homology"/>
<feature type="domain" description="Peptidase A1" evidence="3">
    <location>
        <begin position="53"/>
        <end position="354"/>
    </location>
</feature>
<evidence type="ECO:0000259" key="3">
    <source>
        <dbReference type="PROSITE" id="PS51767"/>
    </source>
</evidence>
<dbReference type="HOGENOM" id="CLU_013253_9_3_1"/>
<dbReference type="EMBL" id="CAIF01000288">
    <property type="protein sequence ID" value="CCH46936.1"/>
    <property type="molecule type" value="Genomic_DNA"/>
</dbReference>
<feature type="signal peptide" evidence="2">
    <location>
        <begin position="1"/>
        <end position="20"/>
    </location>
</feature>
<dbReference type="eggNOG" id="KOG1339">
    <property type="taxonomic scope" value="Eukaryota"/>
</dbReference>
<dbReference type="Gene3D" id="2.40.70.10">
    <property type="entry name" value="Acid Proteases"/>
    <property type="match status" value="2"/>
</dbReference>
<dbReference type="InterPro" id="IPR033121">
    <property type="entry name" value="PEPTIDASE_A1"/>
</dbReference>
<dbReference type="PRINTS" id="PR00792">
    <property type="entry name" value="PEPSIN"/>
</dbReference>
<dbReference type="PANTHER" id="PTHR47966:SF65">
    <property type="entry name" value="ASPARTIC-TYPE ENDOPEPTIDASE"/>
    <property type="match status" value="1"/>
</dbReference>
<organism evidence="4 5">
    <name type="scientific">Wickerhamomyces ciferrii (strain ATCC 14091 / BCRC 22168 / CBS 111 / JCM 3599 / NBRC 0793 / NRRL Y-1031 F-60-10)</name>
    <name type="common">Yeast</name>
    <name type="synonym">Pichia ciferrii</name>
    <dbReference type="NCBI Taxonomy" id="1206466"/>
    <lineage>
        <taxon>Eukaryota</taxon>
        <taxon>Fungi</taxon>
        <taxon>Dikarya</taxon>
        <taxon>Ascomycota</taxon>
        <taxon>Saccharomycotina</taxon>
        <taxon>Saccharomycetes</taxon>
        <taxon>Phaffomycetales</taxon>
        <taxon>Wickerhamomycetaceae</taxon>
        <taxon>Wickerhamomyces</taxon>
    </lineage>
</organism>
<comment type="caution">
    <text evidence="4">The sequence shown here is derived from an EMBL/GenBank/DDBJ whole genome shotgun (WGS) entry which is preliminary data.</text>
</comment>
<sequence>MLIYLSIIILGLLQIHISIASLTFQLKPNNEGHLLRRDNNIDLEFLSQSRSAPIIDLYFGSQGEKIPVMLDTGSYTSFVQSKQVSEKRGYDYTNSSSYENNNKDFSVQYADSTSYKGNWSKDAVSFDKNGDKINLNFGLVTYATTNGVSSDTNVFGLGYNYGEPTLFDQLKEKGLISRKTFSIYSSANDHSLGEIYFGAIDSAKYTGDLVSVPIKPFGNGRLWWSYLTDLEAGCESTTNGNTYFMNFDCGYTTGLTVPEDVHKKLLNNLGAFYEEQSKNYVFDCENASPIQAEVAGHKIEIPSAGFTKKIRNTDQCVLKHIIPGPDKDTITMGWIFFPYIYGVFDAHNDEILFGKPITDTKESNIQELGDSIPNVQKASKYSSVSNAVITNQIAYTSIPTSSVQLDIESTGVTSASTCSTGNRKRDLSLEDKIKKGIFVPDSSASSVFKSFSMILLFSSILVTCI</sequence>
<keyword evidence="5" id="KW-1185">Reference proteome</keyword>
<comment type="similarity">
    <text evidence="1">Belongs to the peptidase A1 family.</text>
</comment>
<dbReference type="GO" id="GO:0006508">
    <property type="term" value="P:proteolysis"/>
    <property type="evidence" value="ECO:0007669"/>
    <property type="project" value="InterPro"/>
</dbReference>
<reference evidence="4 5" key="1">
    <citation type="journal article" date="2012" name="Eukaryot. Cell">
        <title>Draft genome sequence of Wickerhamomyces ciferrii NRRL Y-1031 F-60-10.</title>
        <authorList>
            <person name="Schneider J."/>
            <person name="Andrea H."/>
            <person name="Blom J."/>
            <person name="Jaenicke S."/>
            <person name="Ruckert C."/>
            <person name="Schorsch C."/>
            <person name="Szczepanowski R."/>
            <person name="Farwick M."/>
            <person name="Goesmann A."/>
            <person name="Puhler A."/>
            <person name="Schaffer S."/>
            <person name="Tauch A."/>
            <person name="Kohler T."/>
            <person name="Brinkrolf K."/>
        </authorList>
    </citation>
    <scope>NUCLEOTIDE SEQUENCE [LARGE SCALE GENOMIC DNA]</scope>
    <source>
        <strain evidence="5">ATCC 14091 / BCRC 22168 / CBS 111 / JCM 3599 / NBRC 0793 / NRRL Y-1031 F-60-10</strain>
    </source>
</reference>
<gene>
    <name evidence="4" type="ORF">BN7_6542</name>
</gene>
<dbReference type="Pfam" id="PF00026">
    <property type="entry name" value="Asp"/>
    <property type="match status" value="1"/>
</dbReference>
<keyword evidence="2" id="KW-0732">Signal</keyword>
<dbReference type="InParanoid" id="K0KUQ8"/>
<evidence type="ECO:0000313" key="4">
    <source>
        <dbReference type="EMBL" id="CCH46936.1"/>
    </source>
</evidence>
<dbReference type="PROSITE" id="PS51767">
    <property type="entry name" value="PEPTIDASE_A1"/>
    <property type="match status" value="1"/>
</dbReference>
<dbReference type="PANTHER" id="PTHR47966">
    <property type="entry name" value="BETA-SITE APP-CLEAVING ENZYME, ISOFORM A-RELATED"/>
    <property type="match status" value="1"/>
</dbReference>
<dbReference type="CDD" id="cd05471">
    <property type="entry name" value="pepsin_like"/>
    <property type="match status" value="1"/>
</dbReference>
<name>K0KUQ8_WICCF</name>
<dbReference type="AlphaFoldDB" id="K0KUQ8"/>
<dbReference type="Proteomes" id="UP000009328">
    <property type="component" value="Unassembled WGS sequence"/>
</dbReference>
<protein>
    <submittedName>
        <fullName evidence="4">Cathepsin</fullName>
        <ecNumber evidence="4">3.4.23.5</ecNumber>
    </submittedName>
</protein>